<name>A0A6G0WD90_9STRA</name>
<dbReference type="SUPFAM" id="SSF46689">
    <property type="entry name" value="Homeodomain-like"/>
    <property type="match status" value="1"/>
</dbReference>
<dbReference type="Gene3D" id="1.10.10.60">
    <property type="entry name" value="Homeodomain-like"/>
    <property type="match status" value="1"/>
</dbReference>
<keyword evidence="1" id="KW-0238">DNA-binding</keyword>
<keyword evidence="4" id="KW-1185">Reference proteome</keyword>
<dbReference type="PANTHER" id="PTHR19303:SF73">
    <property type="entry name" value="PROTEIN PDC2"/>
    <property type="match status" value="1"/>
</dbReference>
<dbReference type="InterPro" id="IPR004875">
    <property type="entry name" value="DDE_SF_endonuclease_dom"/>
</dbReference>
<dbReference type="SMART" id="SM00674">
    <property type="entry name" value="CENPB"/>
    <property type="match status" value="1"/>
</dbReference>
<sequence length="402" mass="45640">MTKKRMTLHEKNLLRMTWKSQHHSTYAELGVWAAHEFKLLNPPTKSAICKILKKQDVERNDVKTKKNDSSVRFPTIENELSSWVLTCEAKGVSITGDLIKQQAEAFCNVHEIPVQSRLVFTNGWLEKFQKRHGFTSKIQHGEARSACKDAVDNGRKAILDLTAGYNRRDVFNMDETAYFYALVPHRSITRNRLPGLKKSKKRVTIALTTNVTGTDMIEPLFIGKSKKPRCFRGQESQVLGIRYTSSKKAWMNSQIFNSYLDDLNKSMVMQDRKILLLVDNVSSHKLAADLTNVELKTLPPNTTANLQPLDAGVIAAFKAKIKKKQLEYALRQVNGVLSGRQDKLYDVPVIETMSWAREAWKAVSPSTISNCWNRVGIIDVDLPTLSDRILSWNVNGDRHTIV</sequence>
<feature type="domain" description="HTH CENPB-type" evidence="2">
    <location>
        <begin position="64"/>
        <end position="138"/>
    </location>
</feature>
<dbReference type="Proteomes" id="UP000481153">
    <property type="component" value="Unassembled WGS sequence"/>
</dbReference>
<evidence type="ECO:0000259" key="2">
    <source>
        <dbReference type="PROSITE" id="PS51253"/>
    </source>
</evidence>
<proteinExistence type="predicted"/>
<comment type="caution">
    <text evidence="3">The sequence shown here is derived from an EMBL/GenBank/DDBJ whole genome shotgun (WGS) entry which is preliminary data.</text>
</comment>
<dbReference type="EMBL" id="VJMJ01000244">
    <property type="protein sequence ID" value="KAF0725301.1"/>
    <property type="molecule type" value="Genomic_DNA"/>
</dbReference>
<reference evidence="3 4" key="1">
    <citation type="submission" date="2019-07" db="EMBL/GenBank/DDBJ databases">
        <title>Genomics analysis of Aphanomyces spp. identifies a new class of oomycete effector associated with host adaptation.</title>
        <authorList>
            <person name="Gaulin E."/>
        </authorList>
    </citation>
    <scope>NUCLEOTIDE SEQUENCE [LARGE SCALE GENOMIC DNA]</scope>
    <source>
        <strain evidence="3 4">ATCC 201684</strain>
    </source>
</reference>
<evidence type="ECO:0000313" key="3">
    <source>
        <dbReference type="EMBL" id="KAF0725301.1"/>
    </source>
</evidence>
<dbReference type="InterPro" id="IPR009057">
    <property type="entry name" value="Homeodomain-like_sf"/>
</dbReference>
<dbReference type="AlphaFoldDB" id="A0A6G0WD90"/>
<dbReference type="InterPro" id="IPR006600">
    <property type="entry name" value="HTH_CenpB_DNA-bd_dom"/>
</dbReference>
<dbReference type="GO" id="GO:0005634">
    <property type="term" value="C:nucleus"/>
    <property type="evidence" value="ECO:0007669"/>
    <property type="project" value="TreeGrafter"/>
</dbReference>
<dbReference type="PROSITE" id="PS51253">
    <property type="entry name" value="HTH_CENPB"/>
    <property type="match status" value="1"/>
</dbReference>
<dbReference type="InterPro" id="IPR050863">
    <property type="entry name" value="CenT-Element_Derived"/>
</dbReference>
<dbReference type="GO" id="GO:0003677">
    <property type="term" value="F:DNA binding"/>
    <property type="evidence" value="ECO:0007669"/>
    <property type="project" value="UniProtKB-KW"/>
</dbReference>
<dbReference type="Pfam" id="PF03184">
    <property type="entry name" value="DDE_1"/>
    <property type="match status" value="1"/>
</dbReference>
<organism evidence="3 4">
    <name type="scientific">Aphanomyces euteiches</name>
    <dbReference type="NCBI Taxonomy" id="100861"/>
    <lineage>
        <taxon>Eukaryota</taxon>
        <taxon>Sar</taxon>
        <taxon>Stramenopiles</taxon>
        <taxon>Oomycota</taxon>
        <taxon>Saprolegniomycetes</taxon>
        <taxon>Saprolegniales</taxon>
        <taxon>Verrucalvaceae</taxon>
        <taxon>Aphanomyces</taxon>
    </lineage>
</organism>
<gene>
    <name evidence="3" type="ORF">Ae201684_016198</name>
</gene>
<accession>A0A6G0WD90</accession>
<dbReference type="VEuPathDB" id="FungiDB:AeMF1_010354"/>
<dbReference type="Pfam" id="PF03221">
    <property type="entry name" value="HTH_Tnp_Tc5"/>
    <property type="match status" value="1"/>
</dbReference>
<evidence type="ECO:0000256" key="1">
    <source>
        <dbReference type="ARBA" id="ARBA00023125"/>
    </source>
</evidence>
<dbReference type="PANTHER" id="PTHR19303">
    <property type="entry name" value="TRANSPOSON"/>
    <property type="match status" value="1"/>
</dbReference>
<protein>
    <recommendedName>
        <fullName evidence="2">HTH CENPB-type domain-containing protein</fullName>
    </recommendedName>
</protein>
<evidence type="ECO:0000313" key="4">
    <source>
        <dbReference type="Proteomes" id="UP000481153"/>
    </source>
</evidence>